<feature type="domain" description="SGNH hydrolase-type esterase" evidence="1">
    <location>
        <begin position="21"/>
        <end position="199"/>
    </location>
</feature>
<dbReference type="InterPro" id="IPR036514">
    <property type="entry name" value="SGNH_hydro_sf"/>
</dbReference>
<dbReference type="Pfam" id="PF13472">
    <property type="entry name" value="Lipase_GDSL_2"/>
    <property type="match status" value="1"/>
</dbReference>
<keyword evidence="3" id="KW-1185">Reference proteome</keyword>
<organism evidence="2 3">
    <name type="scientific">Mucilaginibacter achroorhodeus</name>
    <dbReference type="NCBI Taxonomy" id="2599294"/>
    <lineage>
        <taxon>Bacteria</taxon>
        <taxon>Pseudomonadati</taxon>
        <taxon>Bacteroidota</taxon>
        <taxon>Sphingobacteriia</taxon>
        <taxon>Sphingobacteriales</taxon>
        <taxon>Sphingobacteriaceae</taxon>
        <taxon>Mucilaginibacter</taxon>
    </lineage>
</organism>
<dbReference type="SUPFAM" id="SSF52266">
    <property type="entry name" value="SGNH hydrolase"/>
    <property type="match status" value="1"/>
</dbReference>
<dbReference type="GO" id="GO:0016788">
    <property type="term" value="F:hydrolase activity, acting on ester bonds"/>
    <property type="evidence" value="ECO:0007669"/>
    <property type="project" value="UniProtKB-ARBA"/>
</dbReference>
<gene>
    <name evidence="2" type="ORF">FPZ42_14250</name>
</gene>
<evidence type="ECO:0000313" key="3">
    <source>
        <dbReference type="Proteomes" id="UP000318010"/>
    </source>
</evidence>
<protein>
    <submittedName>
        <fullName evidence="2">SGNH/GDSL hydrolase family protein</fullName>
    </submittedName>
</protein>
<dbReference type="CDD" id="cd01832">
    <property type="entry name" value="SGNH_hydrolase_like_1"/>
    <property type="match status" value="1"/>
</dbReference>
<reference evidence="2 3" key="1">
    <citation type="submission" date="2019-07" db="EMBL/GenBank/DDBJ databases">
        <authorList>
            <person name="Kim J."/>
        </authorList>
    </citation>
    <scope>NUCLEOTIDE SEQUENCE [LARGE SCALE GENOMIC DNA]</scope>
    <source>
        <strain evidence="2 3">MJ1a</strain>
    </source>
</reference>
<comment type="caution">
    <text evidence="2">The sequence shown here is derived from an EMBL/GenBank/DDBJ whole genome shotgun (WGS) entry which is preliminary data.</text>
</comment>
<dbReference type="OrthoDB" id="158267at2"/>
<dbReference type="InterPro" id="IPR013830">
    <property type="entry name" value="SGNH_hydro"/>
</dbReference>
<proteinExistence type="predicted"/>
<dbReference type="AlphaFoldDB" id="A0A563U0D0"/>
<dbReference type="EMBL" id="VOEI01000005">
    <property type="protein sequence ID" value="TWR25087.1"/>
    <property type="molecule type" value="Genomic_DNA"/>
</dbReference>
<evidence type="ECO:0000259" key="1">
    <source>
        <dbReference type="Pfam" id="PF13472"/>
    </source>
</evidence>
<accession>A0A563U0D0</accession>
<evidence type="ECO:0000313" key="2">
    <source>
        <dbReference type="EMBL" id="TWR25087.1"/>
    </source>
</evidence>
<dbReference type="Gene3D" id="3.40.50.1110">
    <property type="entry name" value="SGNH hydrolase"/>
    <property type="match status" value="1"/>
</dbReference>
<keyword evidence="2" id="KW-0378">Hydrolase</keyword>
<sequence>MICSSFGFAQNQKPDSLHYLALGDSYTAGRYVDRSQSFPYQLAAKLNSKHIATAQPVLIAQNGWRTDELINGIKQQTDNARYDLVTLLIGVNNQYQKKDIETYRKEFAEILNSAIFLAKGNQKHVFVLSIPDWGVTPFANGRNRENIAAEIDAYNAINKEVTKAAGANYINITELSRAASDDKEYVTTDNLHPSAKMYKWWVDRLYSRVAASLK</sequence>
<dbReference type="Proteomes" id="UP000318010">
    <property type="component" value="Unassembled WGS sequence"/>
</dbReference>
<name>A0A563U0D0_9SPHI</name>